<reference evidence="2" key="1">
    <citation type="submission" date="2017-01" db="EMBL/GenBank/DDBJ databases">
        <authorList>
            <person name="Wang Y."/>
            <person name="White M."/>
            <person name="Kvist S."/>
            <person name="Moncalvo J.-M."/>
        </authorList>
    </citation>
    <scope>NUCLEOTIDE SEQUENCE [LARGE SCALE GENOMIC DNA]</scope>
    <source>
        <strain evidence="2">ID-206-W2</strain>
    </source>
</reference>
<keyword evidence="2" id="KW-1185">Reference proteome</keyword>
<dbReference type="GO" id="GO:0003676">
    <property type="term" value="F:nucleic acid binding"/>
    <property type="evidence" value="ECO:0007669"/>
    <property type="project" value="InterPro"/>
</dbReference>
<dbReference type="GO" id="GO:0008270">
    <property type="term" value="F:zinc ion binding"/>
    <property type="evidence" value="ECO:0007669"/>
    <property type="project" value="InterPro"/>
</dbReference>
<dbReference type="InterPro" id="IPR036875">
    <property type="entry name" value="Znf_CCHC_sf"/>
</dbReference>
<dbReference type="Proteomes" id="UP000187429">
    <property type="component" value="Unassembled WGS sequence"/>
</dbReference>
<evidence type="ECO:0000313" key="2">
    <source>
        <dbReference type="Proteomes" id="UP000187429"/>
    </source>
</evidence>
<name>A0A1R1YLG7_9FUNG</name>
<dbReference type="AlphaFoldDB" id="A0A1R1YLG7"/>
<comment type="caution">
    <text evidence="1">The sequence shown here is derived from an EMBL/GenBank/DDBJ whole genome shotgun (WGS) entry which is preliminary data.</text>
</comment>
<dbReference type="Gene3D" id="4.10.60.10">
    <property type="entry name" value="Zinc finger, CCHC-type"/>
    <property type="match status" value="1"/>
</dbReference>
<dbReference type="EMBL" id="LSSM01000898">
    <property type="protein sequence ID" value="OMJ27645.1"/>
    <property type="molecule type" value="Genomic_DNA"/>
</dbReference>
<dbReference type="SUPFAM" id="SSF57756">
    <property type="entry name" value="Retrovirus zinc finger-like domains"/>
    <property type="match status" value="1"/>
</dbReference>
<evidence type="ECO:0000313" key="1">
    <source>
        <dbReference type="EMBL" id="OMJ27645.1"/>
    </source>
</evidence>
<accession>A0A1R1YLG7</accession>
<gene>
    <name evidence="1" type="ORF">AYI69_g2912</name>
</gene>
<sequence>MLVTTLEHQKDTLSSKVVISALIQEEANIKSESASVLEIESSFNTTYIDQRTNHSKKGRCNYCEKPGHYESDCWFKINKREKGNLT</sequence>
<proteinExistence type="predicted"/>
<protein>
    <recommendedName>
        <fullName evidence="3">CCHC-type domain-containing protein</fullName>
    </recommendedName>
</protein>
<evidence type="ECO:0008006" key="3">
    <source>
        <dbReference type="Google" id="ProtNLM"/>
    </source>
</evidence>
<organism evidence="1 2">
    <name type="scientific">Smittium culicis</name>
    <dbReference type="NCBI Taxonomy" id="133412"/>
    <lineage>
        <taxon>Eukaryota</taxon>
        <taxon>Fungi</taxon>
        <taxon>Fungi incertae sedis</taxon>
        <taxon>Zoopagomycota</taxon>
        <taxon>Kickxellomycotina</taxon>
        <taxon>Harpellomycetes</taxon>
        <taxon>Harpellales</taxon>
        <taxon>Legeriomycetaceae</taxon>
        <taxon>Smittium</taxon>
    </lineage>
</organism>